<organism evidence="1 2">
    <name type="scientific">Treponema lecithinolyticum ATCC 700332</name>
    <dbReference type="NCBI Taxonomy" id="1321815"/>
    <lineage>
        <taxon>Bacteria</taxon>
        <taxon>Pseudomonadati</taxon>
        <taxon>Spirochaetota</taxon>
        <taxon>Spirochaetia</taxon>
        <taxon>Spirochaetales</taxon>
        <taxon>Treponemataceae</taxon>
        <taxon>Treponema</taxon>
    </lineage>
</organism>
<sequence>MLLEKCEFGKTCYSLNIIHNPDEKDKKVLGSSSKSQNMI</sequence>
<reference evidence="1 2" key="1">
    <citation type="submission" date="2013-08" db="EMBL/GenBank/DDBJ databases">
        <authorList>
            <person name="Weinstock G."/>
            <person name="Sodergren E."/>
            <person name="Wylie T."/>
            <person name="Fulton L."/>
            <person name="Fulton R."/>
            <person name="Fronick C."/>
            <person name="O'Laughlin M."/>
            <person name="Godfrey J."/>
            <person name="Miner T."/>
            <person name="Herter B."/>
            <person name="Appelbaum E."/>
            <person name="Cordes M."/>
            <person name="Lek S."/>
            <person name="Wollam A."/>
            <person name="Pepin K.H."/>
            <person name="Palsikar V.B."/>
            <person name="Mitreva M."/>
            <person name="Wilson R.K."/>
        </authorList>
    </citation>
    <scope>NUCLEOTIDE SEQUENCE [LARGE SCALE GENOMIC DNA]</scope>
    <source>
        <strain evidence="1 2">ATCC 700332</strain>
    </source>
</reference>
<keyword evidence="2" id="KW-1185">Reference proteome</keyword>
<comment type="caution">
    <text evidence="1">The sequence shown here is derived from an EMBL/GenBank/DDBJ whole genome shotgun (WGS) entry which is preliminary data.</text>
</comment>
<evidence type="ECO:0000313" key="1">
    <source>
        <dbReference type="EMBL" id="ERJ93063.1"/>
    </source>
</evidence>
<dbReference type="Proteomes" id="UP000016649">
    <property type="component" value="Unassembled WGS sequence"/>
</dbReference>
<dbReference type="EMBL" id="AWVH01000031">
    <property type="protein sequence ID" value="ERJ93063.1"/>
    <property type="molecule type" value="Genomic_DNA"/>
</dbReference>
<gene>
    <name evidence="1" type="ORF">HMPREF9193_01285</name>
</gene>
<name>A0ABN0NYP4_TRELE</name>
<accession>A0ABN0NYP4</accession>
<protein>
    <submittedName>
        <fullName evidence="1">Uncharacterized protein</fullName>
    </submittedName>
</protein>
<proteinExistence type="predicted"/>
<evidence type="ECO:0000313" key="2">
    <source>
        <dbReference type="Proteomes" id="UP000016649"/>
    </source>
</evidence>